<proteinExistence type="predicted"/>
<name>A0ACC4E0B5_PURLI</name>
<protein>
    <submittedName>
        <fullName evidence="1">Uncharacterized protein</fullName>
    </submittedName>
</protein>
<keyword evidence="2" id="KW-1185">Reference proteome</keyword>
<evidence type="ECO:0000313" key="2">
    <source>
        <dbReference type="Proteomes" id="UP001638806"/>
    </source>
</evidence>
<sequence>MPDARPETNSSECGDGLFGPVVWTEGCRGGFDFTVTFEDSILAIVPAVALLLIASPRAVYLIRRGDKTRRRATYTPKLLGQLITVALADAKKTLSLAAAALNFVAAFLIVVLCDIEHAKTIRPSFLLSAYLFTSVLFDVARARTQWLMSSNIPFASLLSASLALKTTLLILENVNKRTILIGPAPSHESTSGPFNRGLFVWLNSLLVSGWATVLTSNSLPAIYEKLSSEALLNRFESGWSKGASVRSQRFTIRPAANPHQLAANKQTRRRSLFLQTIVILKWELLGIALPRLVIVALTISQPFLITSALRFLSMPPTPSNMNLGYGLIGAFAFVYIGSAVLKAWYEHLTARIGAMVRGGTITLIYRKLLLLPANDVKDSSAIALMGNDVETLSEKLHFLLVESWANTVTVAISIWMLSDQLGAVCVAPVVLALGELLSQGFWALSVAHTVIETKRLDDIRAGKHYRRATTLGSMICSLQLANGVESMTQALTFGAYAIAAKVSGNQSFSAAQAIAALSILNVLIDPLQELLMSVPQAFSAIGVHAGLDRPRRNQPQNFARAPNKRTPMAIEAGSFYWDHKKVLSDINLSVPSAASGSLTIITGPVGCGKSTLLKGILGETSHRTGNVILSSPNVAFCDQTPWITNATLRDNIIGESRFQDEGRWFNAVVDACDLRTDFSRLPDGEITVVGDSGVKLSGGQKQRIAVFPQAIARAVYARKPVAIFDDVFSGLDKITERTVFDRVFSQRGILRRTGTQILLATHAASMRMATEDDENMEETVDGQEAVRDPVGEFESRKRAVQEQAPSSDRNTFKYYFATIGPLSMAVAVFLTGSTGFSSTFRAVWVTWWGNGRGHEPNDLAYWLTIYTCLAVLEATLITLAICHFVLYIGPTSGRVLHSRVLKAVMEAPMNFLSIIETGSLVNRFSQDMRFIDIALPVSLVIFLFPLLCQDIETATTFGVSALQRRSPSTFADAYRSIEQKAPLYSHFLETMSGLSTIRAFGWASQYAGKTALLLDSAQKPSYLLSCIQRWLTLVLDLVVAVLIVMLVTLAVLLRSKGTIDPSLLGIALVNMMYLGINLKNIVLQWSTLETSLGAVSRVKAFSETTPSEHSPLEIDEALNGWPARGSVQVQDLTIQYDELAGPILRDVSFSVSHGTKLGLCGRSGSGKSSLIQAILRMVDISDGRIVLDGKDITNVPRNAIRRSVNCLTQEPFLFTETIRFNADPLGVHTDDEIVEVLSRVGLWTVILGSANGAAAPLNEKMTASFLSHGQKQLFCLARALLSRSSVLILDEPTSSVDSQTDAKIQEIVRSAFKNCTIIMIAHRLESLLDFDWVLVLDKGRLVEQGNPIALLADKETKFAALYRADKTRKRT</sequence>
<gene>
    <name evidence="1" type="ORF">ACCO45_002752</name>
</gene>
<organism evidence="1 2">
    <name type="scientific">Purpureocillium lilacinum</name>
    <name type="common">Paecilomyces lilacinus</name>
    <dbReference type="NCBI Taxonomy" id="33203"/>
    <lineage>
        <taxon>Eukaryota</taxon>
        <taxon>Fungi</taxon>
        <taxon>Dikarya</taxon>
        <taxon>Ascomycota</taxon>
        <taxon>Pezizomycotina</taxon>
        <taxon>Sordariomycetes</taxon>
        <taxon>Hypocreomycetidae</taxon>
        <taxon>Hypocreales</taxon>
        <taxon>Ophiocordycipitaceae</taxon>
        <taxon>Purpureocillium</taxon>
    </lineage>
</organism>
<comment type="caution">
    <text evidence="1">The sequence shown here is derived from an EMBL/GenBank/DDBJ whole genome shotgun (WGS) entry which is preliminary data.</text>
</comment>
<reference evidence="1" key="1">
    <citation type="submission" date="2024-12" db="EMBL/GenBank/DDBJ databases">
        <title>Comparative genomics and development of molecular markers within Purpureocillium lilacinum and among Purpureocillium species.</title>
        <authorList>
            <person name="Yeh Z.-Y."/>
            <person name="Ni N.-T."/>
            <person name="Lo P.-H."/>
            <person name="Mushyakhwo K."/>
            <person name="Lin C.-F."/>
            <person name="Nai Y.-S."/>
        </authorList>
    </citation>
    <scope>NUCLEOTIDE SEQUENCE</scope>
    <source>
        <strain evidence="1">NCHU-NPUST-175</strain>
    </source>
</reference>
<dbReference type="Proteomes" id="UP001638806">
    <property type="component" value="Unassembled WGS sequence"/>
</dbReference>
<dbReference type="EMBL" id="JBGNUJ010000003">
    <property type="protein sequence ID" value="KAL3961229.1"/>
    <property type="molecule type" value="Genomic_DNA"/>
</dbReference>
<evidence type="ECO:0000313" key="1">
    <source>
        <dbReference type="EMBL" id="KAL3961229.1"/>
    </source>
</evidence>
<accession>A0ACC4E0B5</accession>